<name>A0A7J5AY71_9MICO</name>
<feature type="compositionally biased region" description="Low complexity" evidence="8">
    <location>
        <begin position="28"/>
        <end position="39"/>
    </location>
</feature>
<dbReference type="CDD" id="cd17502">
    <property type="entry name" value="MFS_Azr1_MDR_like"/>
    <property type="match status" value="1"/>
</dbReference>
<dbReference type="InterPro" id="IPR004638">
    <property type="entry name" value="EmrB-like"/>
</dbReference>
<feature type="region of interest" description="Disordered" evidence="8">
    <location>
        <begin position="1"/>
        <end position="39"/>
    </location>
</feature>
<feature type="transmembrane region" description="Helical" evidence="9">
    <location>
        <begin position="263"/>
        <end position="284"/>
    </location>
</feature>
<evidence type="ECO:0000256" key="3">
    <source>
        <dbReference type="ARBA" id="ARBA00022448"/>
    </source>
</evidence>
<evidence type="ECO:0000256" key="7">
    <source>
        <dbReference type="ARBA" id="ARBA00023136"/>
    </source>
</evidence>
<dbReference type="Gene3D" id="1.20.1720.10">
    <property type="entry name" value="Multidrug resistance protein D"/>
    <property type="match status" value="1"/>
</dbReference>
<dbReference type="InterPro" id="IPR036259">
    <property type="entry name" value="MFS_trans_sf"/>
</dbReference>
<dbReference type="PROSITE" id="PS50850">
    <property type="entry name" value="MFS"/>
    <property type="match status" value="1"/>
</dbReference>
<feature type="transmembrane region" description="Helical" evidence="9">
    <location>
        <begin position="395"/>
        <end position="420"/>
    </location>
</feature>
<dbReference type="FunFam" id="1.20.1720.10:FF:000004">
    <property type="entry name" value="EmrB/QacA family drug resistance transporter"/>
    <property type="match status" value="1"/>
</dbReference>
<evidence type="ECO:0000256" key="9">
    <source>
        <dbReference type="SAM" id="Phobius"/>
    </source>
</evidence>
<dbReference type="InterPro" id="IPR011701">
    <property type="entry name" value="MFS"/>
</dbReference>
<feature type="transmembrane region" description="Helical" evidence="9">
    <location>
        <begin position="172"/>
        <end position="190"/>
    </location>
</feature>
<feature type="transmembrane region" description="Helical" evidence="9">
    <location>
        <begin position="114"/>
        <end position="133"/>
    </location>
</feature>
<evidence type="ECO:0000259" key="10">
    <source>
        <dbReference type="PROSITE" id="PS50850"/>
    </source>
</evidence>
<keyword evidence="5 9" id="KW-0812">Transmembrane</keyword>
<keyword evidence="12" id="KW-1185">Reference proteome</keyword>
<evidence type="ECO:0000256" key="5">
    <source>
        <dbReference type="ARBA" id="ARBA00022692"/>
    </source>
</evidence>
<feature type="transmembrane region" description="Helical" evidence="9">
    <location>
        <begin position="304"/>
        <end position="325"/>
    </location>
</feature>
<dbReference type="PANTHER" id="PTHR23501:SF197">
    <property type="entry name" value="COMD"/>
    <property type="match status" value="1"/>
</dbReference>
<dbReference type="PRINTS" id="PR01036">
    <property type="entry name" value="TCRTETB"/>
</dbReference>
<reference evidence="11 12" key="1">
    <citation type="submission" date="2019-09" db="EMBL/GenBank/DDBJ databases">
        <title>Phylogeny of genus Pseudoclavibacter and closely related genus.</title>
        <authorList>
            <person name="Li Y."/>
        </authorList>
    </citation>
    <scope>NUCLEOTIDE SEQUENCE [LARGE SCALE GENOMIC DNA]</scope>
    <source>
        <strain evidence="11 12">THG-MD12</strain>
    </source>
</reference>
<dbReference type="Proteomes" id="UP000490386">
    <property type="component" value="Unassembled WGS sequence"/>
</dbReference>
<evidence type="ECO:0000313" key="11">
    <source>
        <dbReference type="EMBL" id="KAB1636378.1"/>
    </source>
</evidence>
<dbReference type="GO" id="GO:0022857">
    <property type="term" value="F:transmembrane transporter activity"/>
    <property type="evidence" value="ECO:0007669"/>
    <property type="project" value="InterPro"/>
</dbReference>
<comment type="similarity">
    <text evidence="2">Belongs to the major facilitator superfamily. TCR/Tet family.</text>
</comment>
<accession>A0A7J5AY71</accession>
<gene>
    <name evidence="11" type="ORF">F8O03_15580</name>
</gene>
<comment type="subcellular location">
    <subcellularLocation>
        <location evidence="1">Cell membrane</location>
        <topology evidence="1">Multi-pass membrane protein</topology>
    </subcellularLocation>
</comment>
<comment type="caution">
    <text evidence="11">The sequence shown here is derived from an EMBL/GenBank/DDBJ whole genome shotgun (WGS) entry which is preliminary data.</text>
</comment>
<evidence type="ECO:0000313" key="12">
    <source>
        <dbReference type="Proteomes" id="UP000490386"/>
    </source>
</evidence>
<dbReference type="PANTHER" id="PTHR23501">
    <property type="entry name" value="MAJOR FACILITATOR SUPERFAMILY"/>
    <property type="match status" value="1"/>
</dbReference>
<keyword evidence="3" id="KW-0813">Transport</keyword>
<dbReference type="Pfam" id="PF07690">
    <property type="entry name" value="MFS_1"/>
    <property type="match status" value="1"/>
</dbReference>
<evidence type="ECO:0000256" key="8">
    <source>
        <dbReference type="SAM" id="MobiDB-lite"/>
    </source>
</evidence>
<dbReference type="SUPFAM" id="SSF103473">
    <property type="entry name" value="MFS general substrate transporter"/>
    <property type="match status" value="1"/>
</dbReference>
<evidence type="ECO:0000256" key="6">
    <source>
        <dbReference type="ARBA" id="ARBA00022989"/>
    </source>
</evidence>
<feature type="transmembrane region" description="Helical" evidence="9">
    <location>
        <begin position="503"/>
        <end position="525"/>
    </location>
</feature>
<evidence type="ECO:0000256" key="1">
    <source>
        <dbReference type="ARBA" id="ARBA00004651"/>
    </source>
</evidence>
<dbReference type="RefSeq" id="WP_151424688.1">
    <property type="nucleotide sequence ID" value="NZ_WBJX01000006.1"/>
</dbReference>
<feature type="transmembrane region" description="Helical" evidence="9">
    <location>
        <begin position="370"/>
        <end position="389"/>
    </location>
</feature>
<feature type="transmembrane region" description="Helical" evidence="9">
    <location>
        <begin position="237"/>
        <end position="257"/>
    </location>
</feature>
<protein>
    <submittedName>
        <fullName evidence="11">MFS transporter</fullName>
    </submittedName>
</protein>
<feature type="transmembrane region" description="Helical" evidence="9">
    <location>
        <begin position="202"/>
        <end position="225"/>
    </location>
</feature>
<keyword evidence="7 9" id="KW-0472">Membrane</keyword>
<dbReference type="InterPro" id="IPR020846">
    <property type="entry name" value="MFS_dom"/>
</dbReference>
<dbReference type="AlphaFoldDB" id="A0A7J5AY71"/>
<evidence type="ECO:0000256" key="4">
    <source>
        <dbReference type="ARBA" id="ARBA00022475"/>
    </source>
</evidence>
<feature type="transmembrane region" description="Helical" evidence="9">
    <location>
        <begin position="83"/>
        <end position="102"/>
    </location>
</feature>
<keyword evidence="4" id="KW-1003">Cell membrane</keyword>
<feature type="transmembrane region" description="Helical" evidence="9">
    <location>
        <begin position="139"/>
        <end position="160"/>
    </location>
</feature>
<feature type="transmembrane region" description="Helical" evidence="9">
    <location>
        <begin position="337"/>
        <end position="358"/>
    </location>
</feature>
<organism evidence="11 12">
    <name type="scientific">Pseudoclavibacter terrae</name>
    <dbReference type="NCBI Taxonomy" id="1530195"/>
    <lineage>
        <taxon>Bacteria</taxon>
        <taxon>Bacillati</taxon>
        <taxon>Actinomycetota</taxon>
        <taxon>Actinomycetes</taxon>
        <taxon>Micrococcales</taxon>
        <taxon>Microbacteriaceae</taxon>
        <taxon>Pseudoclavibacter</taxon>
    </lineage>
</organism>
<feature type="domain" description="Major facilitator superfamily (MFS) profile" evidence="10">
    <location>
        <begin position="49"/>
        <end position="530"/>
    </location>
</feature>
<dbReference type="OrthoDB" id="7375466at2"/>
<dbReference type="Gene3D" id="1.20.1250.20">
    <property type="entry name" value="MFS general substrate transporter like domains"/>
    <property type="match status" value="1"/>
</dbReference>
<keyword evidence="6 9" id="KW-1133">Transmembrane helix</keyword>
<dbReference type="NCBIfam" id="TIGR00711">
    <property type="entry name" value="efflux_EmrB"/>
    <property type="match status" value="1"/>
</dbReference>
<evidence type="ECO:0000256" key="2">
    <source>
        <dbReference type="ARBA" id="ARBA00007520"/>
    </source>
</evidence>
<proteinExistence type="inferred from homology"/>
<sequence>MTTPPSIDSQVRADAAPGAEARTRTEARPATPATGAGAASAQRRSIVPLFLGLMVTMLMASLNNTVLSSAMPTIVGELHGVEHMSWVVTSFILASTVMMPVYGNLSDLFGRKPLLLIAIGLFIAGSVLGGLAPSIELLIGARIVQGLGGGGLMILSQAAIADVVPARERGKYMGVMGAVFAFSSVAGPLLGGWFTEGPGWRWVFWINLPLGALALLATIFLLRLPKRPAHERTRIDVGGMALISLATTALVLVGTWGGSQYAWTSPTILLLAALAVVSAVGFVVVERSAANPIMPLGMFKDRNFILTTIASLATGVIMFGTLGYMPTYLQMVTGSGPTVSGLLMTPMMGALLITSILSGQYVSRTGRYKWVPIAGAAVLGAGLVVLSFVTVESPVWMICVALGIMGVGLGGSMQLLTLIVQNSFPARIVGTATAANNYFRQVGATLGSAVVGSVFAARLTQMVADRLPAGAAPEDGASSFTPAAIAQLPDQLRAIIVGSYNEALIPIFLALVPLTVISIVALSFLKEKPLATGSEPATTTSATQVG</sequence>
<dbReference type="GO" id="GO:0005886">
    <property type="term" value="C:plasma membrane"/>
    <property type="evidence" value="ECO:0007669"/>
    <property type="project" value="UniProtKB-SubCell"/>
</dbReference>
<feature type="transmembrane region" description="Helical" evidence="9">
    <location>
        <begin position="46"/>
        <end position="63"/>
    </location>
</feature>
<dbReference type="EMBL" id="WBJX01000006">
    <property type="protein sequence ID" value="KAB1636378.1"/>
    <property type="molecule type" value="Genomic_DNA"/>
</dbReference>